<dbReference type="AlphaFoldDB" id="A0A7W3T5F1"/>
<dbReference type="InterPro" id="IPR016181">
    <property type="entry name" value="Acyl_CoA_acyltransferase"/>
</dbReference>
<evidence type="ECO:0000313" key="3">
    <source>
        <dbReference type="Proteomes" id="UP000530234"/>
    </source>
</evidence>
<dbReference type="PANTHER" id="PTHR43441:SF10">
    <property type="entry name" value="ACETYLTRANSFERASE"/>
    <property type="match status" value="1"/>
</dbReference>
<dbReference type="PROSITE" id="PS51186">
    <property type="entry name" value="GNAT"/>
    <property type="match status" value="1"/>
</dbReference>
<dbReference type="SUPFAM" id="SSF55729">
    <property type="entry name" value="Acyl-CoA N-acyltransferases (Nat)"/>
    <property type="match status" value="1"/>
</dbReference>
<comment type="caution">
    <text evidence="2">The sequence shown here is derived from an EMBL/GenBank/DDBJ whole genome shotgun (WGS) entry which is preliminary data.</text>
</comment>
<protein>
    <submittedName>
        <fullName evidence="2">GNAT family N-acetyltransferase</fullName>
    </submittedName>
</protein>
<sequence>MPVHPETVLRTERFVLRPWRADDVGAVRAACADAETQRWLPLPRPYTLDDAVEWCTRTAHALRESGDGLHLAVTAADTGRLLGAIGLHRTDWRVGGAEAGWWTAPEARRRGVATEACRALGRWLLRERGFHRMEVRVATGNVASRRVALRAGLRHEGTLRGAGVVTAGRVDLDVLSLLPADLPADLPGGVGAGPVGGPGAG</sequence>
<dbReference type="RefSeq" id="WP_182665498.1">
    <property type="nucleotide sequence ID" value="NZ_VKHS01000474.1"/>
</dbReference>
<organism evidence="2 3">
    <name type="scientific">Streptomyces calidiresistens</name>
    <dbReference type="NCBI Taxonomy" id="1485586"/>
    <lineage>
        <taxon>Bacteria</taxon>
        <taxon>Bacillati</taxon>
        <taxon>Actinomycetota</taxon>
        <taxon>Actinomycetes</taxon>
        <taxon>Kitasatosporales</taxon>
        <taxon>Streptomycetaceae</taxon>
        <taxon>Streptomyces</taxon>
    </lineage>
</organism>
<proteinExistence type="predicted"/>
<gene>
    <name evidence="2" type="ORF">FOE67_17665</name>
</gene>
<keyword evidence="2" id="KW-0808">Transferase</keyword>
<dbReference type="InterPro" id="IPR000182">
    <property type="entry name" value="GNAT_dom"/>
</dbReference>
<reference evidence="3" key="1">
    <citation type="submission" date="2019-10" db="EMBL/GenBank/DDBJ databases">
        <title>Streptomyces sp. nov., a novel actinobacterium isolated from alkaline environment.</title>
        <authorList>
            <person name="Golinska P."/>
        </authorList>
    </citation>
    <scope>NUCLEOTIDE SEQUENCE [LARGE SCALE GENOMIC DNA]</scope>
    <source>
        <strain evidence="3">DSM 42108</strain>
    </source>
</reference>
<dbReference type="GO" id="GO:0008999">
    <property type="term" value="F:protein-N-terminal-alanine acetyltransferase activity"/>
    <property type="evidence" value="ECO:0007669"/>
    <property type="project" value="TreeGrafter"/>
</dbReference>
<keyword evidence="3" id="KW-1185">Reference proteome</keyword>
<name>A0A7W3T5F1_9ACTN</name>
<dbReference type="PANTHER" id="PTHR43441">
    <property type="entry name" value="RIBOSOMAL-PROTEIN-SERINE ACETYLTRANSFERASE"/>
    <property type="match status" value="1"/>
</dbReference>
<dbReference type="InterPro" id="IPR051908">
    <property type="entry name" value="Ribosomal_N-acetyltransferase"/>
</dbReference>
<dbReference type="Pfam" id="PF13302">
    <property type="entry name" value="Acetyltransf_3"/>
    <property type="match status" value="1"/>
</dbReference>
<feature type="domain" description="N-acetyltransferase" evidence="1">
    <location>
        <begin position="14"/>
        <end position="181"/>
    </location>
</feature>
<accession>A0A7W3T5F1</accession>
<dbReference type="EMBL" id="VKHS01000474">
    <property type="protein sequence ID" value="MBB0231285.1"/>
    <property type="molecule type" value="Genomic_DNA"/>
</dbReference>
<dbReference type="Gene3D" id="3.40.630.30">
    <property type="match status" value="1"/>
</dbReference>
<evidence type="ECO:0000313" key="2">
    <source>
        <dbReference type="EMBL" id="MBB0231285.1"/>
    </source>
</evidence>
<dbReference type="GO" id="GO:0005737">
    <property type="term" value="C:cytoplasm"/>
    <property type="evidence" value="ECO:0007669"/>
    <property type="project" value="TreeGrafter"/>
</dbReference>
<dbReference type="GO" id="GO:1990189">
    <property type="term" value="F:protein N-terminal-serine acetyltransferase activity"/>
    <property type="evidence" value="ECO:0007669"/>
    <property type="project" value="TreeGrafter"/>
</dbReference>
<dbReference type="Proteomes" id="UP000530234">
    <property type="component" value="Unassembled WGS sequence"/>
</dbReference>
<evidence type="ECO:0000259" key="1">
    <source>
        <dbReference type="PROSITE" id="PS51186"/>
    </source>
</evidence>
<dbReference type="CDD" id="cd04301">
    <property type="entry name" value="NAT_SF"/>
    <property type="match status" value="1"/>
</dbReference>